<evidence type="ECO:0000256" key="3">
    <source>
        <dbReference type="SAM" id="SignalP"/>
    </source>
</evidence>
<keyword evidence="3" id="KW-0732">Signal</keyword>
<evidence type="ECO:0000256" key="1">
    <source>
        <dbReference type="SAM" id="MobiDB-lite"/>
    </source>
</evidence>
<keyword evidence="2" id="KW-1133">Transmembrane helix</keyword>
<evidence type="ECO:0000313" key="7">
    <source>
        <dbReference type="Proteomes" id="UP000518315"/>
    </source>
</evidence>
<dbReference type="Pfam" id="PF20990">
    <property type="entry name" value="DUF2207_C"/>
    <property type="match status" value="2"/>
</dbReference>
<evidence type="ECO:0000313" key="6">
    <source>
        <dbReference type="EMBL" id="MBB3133756.1"/>
    </source>
</evidence>
<gene>
    <name evidence="6" type="ORF">FHS26_001469</name>
</gene>
<organism evidence="6 7">
    <name type="scientific">Rhizobium pisi</name>
    <dbReference type="NCBI Taxonomy" id="574561"/>
    <lineage>
        <taxon>Bacteria</taxon>
        <taxon>Pseudomonadati</taxon>
        <taxon>Pseudomonadota</taxon>
        <taxon>Alphaproteobacteria</taxon>
        <taxon>Hyphomicrobiales</taxon>
        <taxon>Rhizobiaceae</taxon>
        <taxon>Rhizobium/Agrobacterium group</taxon>
        <taxon>Rhizobium</taxon>
    </lineage>
</organism>
<dbReference type="InterPro" id="IPR048389">
    <property type="entry name" value="YciQ-like_C"/>
</dbReference>
<feature type="chain" id="PRO_5031535495" evidence="3">
    <location>
        <begin position="38"/>
        <end position="658"/>
    </location>
</feature>
<dbReference type="Proteomes" id="UP000518315">
    <property type="component" value="Unassembled WGS sequence"/>
</dbReference>
<comment type="caution">
    <text evidence="6">The sequence shown here is derived from an EMBL/GenBank/DDBJ whole genome shotgun (WGS) entry which is preliminary data.</text>
</comment>
<feature type="transmembrane region" description="Helical" evidence="2">
    <location>
        <begin position="253"/>
        <end position="272"/>
    </location>
</feature>
<evidence type="ECO:0000256" key="2">
    <source>
        <dbReference type="SAM" id="Phobius"/>
    </source>
</evidence>
<keyword evidence="2" id="KW-0812">Transmembrane</keyword>
<sequence length="658" mass="69543">MTERAAEAAAGGTGMGRRFFGFCFALLLMLAAPAAFAAEVIDSFASDIALEKRGAMTVTETITVNAEGNQINHGIFRDFPLYFTDASGRRRSVDFDMVSVKRDGADEPWHTESISGGIRIYAGSADVTVTPGRHQYAFTYRTNRQIRYFDDHDELYWNVTGNGWIFPIRSATATVKLPPGVGATDTIFFTGPEGATGKNARVSETGAGLVFSTTEPLGAREGLTFSIKMAKGAIDPPSADMESSWWLKDNRNYFIGFGGLFLVFAYYTRSWLKVGRDPARGVVVPRWDAPDGISPALVNYIDNKGFSGEGWTALSATALNLAVRGYVKLEDLKNSIVIRGTGKPLGKEKFQAGETELLKVAGGTGSTLTIDKANGERVKSVGQAFRSAIEKEHRGKYYNSNLGYTSGGIALSAAALVVLFVYGSLEPDTIALMLIPIAISVFVAVFVAGFVRSLHRGKSLFGKILAIIATAIGVFVGISILATVVLALASSLMELHETPMLFAVGGIVLLNILYVFIMGAPTPLGAKMMDGIDGLRQYLTLAEKDRMNTAGAPDMSPQHFETLLPYAVALGVEKPWSRAFETWLAAAAAGAAAAYAPAWYSGNFNSGSFSDRIGGFSSSMASTIASTIPSPPPSSSSSGFSGGGSSGGGGGGGGGGGW</sequence>
<feature type="transmembrane region" description="Helical" evidence="2">
    <location>
        <begin position="464"/>
        <end position="488"/>
    </location>
</feature>
<proteinExistence type="predicted"/>
<protein>
    <submittedName>
        <fullName evidence="6">Putative membrane protein YgcG</fullName>
    </submittedName>
</protein>
<feature type="region of interest" description="Disordered" evidence="1">
    <location>
        <begin position="624"/>
        <end position="658"/>
    </location>
</feature>
<feature type="transmembrane region" description="Helical" evidence="2">
    <location>
        <begin position="429"/>
        <end position="452"/>
    </location>
</feature>
<dbReference type="AlphaFoldDB" id="A0A7W5BJ34"/>
<feature type="compositionally biased region" description="Gly residues" evidence="1">
    <location>
        <begin position="640"/>
        <end position="658"/>
    </location>
</feature>
<dbReference type="InterPro" id="IPR018702">
    <property type="entry name" value="DUF2207"/>
</dbReference>
<evidence type="ECO:0000259" key="5">
    <source>
        <dbReference type="Pfam" id="PF20990"/>
    </source>
</evidence>
<name>A0A7W5BJ34_9HYPH</name>
<feature type="transmembrane region" description="Helical" evidence="2">
    <location>
        <begin position="500"/>
        <end position="520"/>
    </location>
</feature>
<feature type="transmembrane region" description="Helical" evidence="2">
    <location>
        <begin position="402"/>
        <end position="423"/>
    </location>
</feature>
<evidence type="ECO:0000259" key="4">
    <source>
        <dbReference type="Pfam" id="PF09972"/>
    </source>
</evidence>
<keyword evidence="7" id="KW-1185">Reference proteome</keyword>
<feature type="domain" description="Predicted membrane protein YciQ-like C-terminal" evidence="5">
    <location>
        <begin position="288"/>
        <end position="452"/>
    </location>
</feature>
<dbReference type="EMBL" id="JACHXH010000004">
    <property type="protein sequence ID" value="MBB3133756.1"/>
    <property type="molecule type" value="Genomic_DNA"/>
</dbReference>
<dbReference type="Pfam" id="PF09972">
    <property type="entry name" value="DUF2207"/>
    <property type="match status" value="1"/>
</dbReference>
<reference evidence="6 7" key="1">
    <citation type="submission" date="2020-08" db="EMBL/GenBank/DDBJ databases">
        <title>Genomic Encyclopedia of Type Strains, Phase III (KMG-III): the genomes of soil and plant-associated and newly described type strains.</title>
        <authorList>
            <person name="Whitman W."/>
        </authorList>
    </citation>
    <scope>NUCLEOTIDE SEQUENCE [LARGE SCALE GENOMIC DNA]</scope>
    <source>
        <strain evidence="6 7">CECT 4113</strain>
    </source>
</reference>
<feature type="domain" description="DUF2207" evidence="4">
    <location>
        <begin position="41"/>
        <end position="228"/>
    </location>
</feature>
<feature type="domain" description="Predicted membrane protein YciQ-like C-terminal" evidence="5">
    <location>
        <begin position="468"/>
        <end position="580"/>
    </location>
</feature>
<accession>A0A7W5BJ34</accession>
<keyword evidence="2" id="KW-0472">Membrane</keyword>
<feature type="signal peptide" evidence="3">
    <location>
        <begin position="1"/>
        <end position="37"/>
    </location>
</feature>